<evidence type="ECO:0000259" key="1">
    <source>
        <dbReference type="Pfam" id="PF06722"/>
    </source>
</evidence>
<proteinExistence type="predicted"/>
<dbReference type="PANTHER" id="PTHR48050:SF13">
    <property type="entry name" value="STEROL 3-BETA-GLUCOSYLTRANSFERASE UGT80A2"/>
    <property type="match status" value="1"/>
</dbReference>
<dbReference type="Pfam" id="PF06722">
    <property type="entry name" value="EryCIII-like_C"/>
    <property type="match status" value="1"/>
</dbReference>
<evidence type="ECO:0000313" key="2">
    <source>
        <dbReference type="EMBL" id="WUP79276.1"/>
    </source>
</evidence>
<keyword evidence="3" id="KW-1185">Reference proteome</keyword>
<sequence length="222" mass="23468">MGEKPSALVLDPCPPTLQRPDARPEFPVRYVPFNGPALLSRRPAASAPGRPRVVITLGTIVSADPDAGALLRSAVDAAERLGAEVVVASDRRTVPEDLTRRVPVARWLPIGLVAGECDLVIHHGGSGTMMSALACGRPQVLSPAFLDQCDNAERIEAVGAGRVVERSYATCAGFEQAMREVLTDPAFRLSAESLQAEIFQAPPPVVAAQAIAEIARNVHVSP</sequence>
<accession>A0ABZ1T1U7</accession>
<organism evidence="2 3">
    <name type="scientific">Microbispora hainanensis</name>
    <dbReference type="NCBI Taxonomy" id="568844"/>
    <lineage>
        <taxon>Bacteria</taxon>
        <taxon>Bacillati</taxon>
        <taxon>Actinomycetota</taxon>
        <taxon>Actinomycetes</taxon>
        <taxon>Streptosporangiales</taxon>
        <taxon>Streptosporangiaceae</taxon>
        <taxon>Microbispora</taxon>
    </lineage>
</organism>
<dbReference type="SUPFAM" id="SSF53756">
    <property type="entry name" value="UDP-Glycosyltransferase/glycogen phosphorylase"/>
    <property type="match status" value="1"/>
</dbReference>
<reference evidence="2" key="1">
    <citation type="submission" date="2022-10" db="EMBL/GenBank/DDBJ databases">
        <title>The complete genomes of actinobacterial strains from the NBC collection.</title>
        <authorList>
            <person name="Joergensen T.S."/>
            <person name="Alvarez Arevalo M."/>
            <person name="Sterndorff E.B."/>
            <person name="Faurdal D."/>
            <person name="Vuksanovic O."/>
            <person name="Mourched A.-S."/>
            <person name="Charusanti P."/>
            <person name="Shaw S."/>
            <person name="Blin K."/>
            <person name="Weber T."/>
        </authorList>
    </citation>
    <scope>NUCLEOTIDE SEQUENCE</scope>
    <source>
        <strain evidence="2">NBC_00254</strain>
    </source>
</reference>
<dbReference type="Gene3D" id="3.40.50.2000">
    <property type="entry name" value="Glycogen Phosphorylase B"/>
    <property type="match status" value="2"/>
</dbReference>
<dbReference type="InterPro" id="IPR010610">
    <property type="entry name" value="EryCIII-like_C"/>
</dbReference>
<dbReference type="EMBL" id="CP108085">
    <property type="protein sequence ID" value="WUP79276.1"/>
    <property type="molecule type" value="Genomic_DNA"/>
</dbReference>
<name>A0ABZ1T1U7_9ACTN</name>
<evidence type="ECO:0000313" key="3">
    <source>
        <dbReference type="Proteomes" id="UP001432011"/>
    </source>
</evidence>
<protein>
    <submittedName>
        <fullName evidence="2">DUF1205 domain-containing protein</fullName>
    </submittedName>
</protein>
<dbReference type="InterPro" id="IPR050426">
    <property type="entry name" value="Glycosyltransferase_28"/>
</dbReference>
<dbReference type="CDD" id="cd03784">
    <property type="entry name" value="GT1_Gtf-like"/>
    <property type="match status" value="1"/>
</dbReference>
<dbReference type="InterPro" id="IPR002213">
    <property type="entry name" value="UDP_glucos_trans"/>
</dbReference>
<gene>
    <name evidence="2" type="ORF">OG913_25765</name>
</gene>
<dbReference type="PANTHER" id="PTHR48050">
    <property type="entry name" value="STEROL 3-BETA-GLUCOSYLTRANSFERASE"/>
    <property type="match status" value="1"/>
</dbReference>
<feature type="domain" description="Erythromycin biosynthesis protein CIII-like C-terminal" evidence="1">
    <location>
        <begin position="75"/>
        <end position="212"/>
    </location>
</feature>
<dbReference type="Proteomes" id="UP001432011">
    <property type="component" value="Chromosome"/>
</dbReference>